<feature type="binding site" evidence="8">
    <location>
        <begin position="57"/>
        <end position="59"/>
    </location>
    <ligand>
        <name>AMP</name>
        <dbReference type="ChEBI" id="CHEBI:456215"/>
    </ligand>
</feature>
<dbReference type="HAMAP" id="MF_00235">
    <property type="entry name" value="Adenylate_kinase_Adk"/>
    <property type="match status" value="1"/>
</dbReference>
<feature type="binding site" evidence="8">
    <location>
        <position position="36"/>
    </location>
    <ligand>
        <name>AMP</name>
        <dbReference type="ChEBI" id="CHEBI:456215"/>
    </ligand>
</feature>
<dbReference type="CDD" id="cd01428">
    <property type="entry name" value="ADK"/>
    <property type="match status" value="1"/>
</dbReference>
<feature type="binding site" evidence="8">
    <location>
        <position position="153"/>
    </location>
    <ligand>
        <name>Zn(2+)</name>
        <dbReference type="ChEBI" id="CHEBI:29105"/>
        <note>structural</note>
    </ligand>
</feature>
<evidence type="ECO:0000256" key="1">
    <source>
        <dbReference type="ARBA" id="ARBA00022679"/>
    </source>
</evidence>
<dbReference type="NCBIfam" id="NF011100">
    <property type="entry name" value="PRK14527.1"/>
    <property type="match status" value="1"/>
</dbReference>
<comment type="similarity">
    <text evidence="8">Belongs to the adenylate kinase family.</text>
</comment>
<dbReference type="GO" id="GO:0008270">
    <property type="term" value="F:zinc ion binding"/>
    <property type="evidence" value="ECO:0007669"/>
    <property type="project" value="UniProtKB-UniRule"/>
</dbReference>
<dbReference type="EMBL" id="BDGJ01000001">
    <property type="protein sequence ID" value="GAW90889.1"/>
    <property type="molecule type" value="Genomic_DNA"/>
</dbReference>
<evidence type="ECO:0000256" key="4">
    <source>
        <dbReference type="ARBA" id="ARBA00022741"/>
    </source>
</evidence>
<dbReference type="InterPro" id="IPR033690">
    <property type="entry name" value="Adenylat_kinase_CS"/>
</dbReference>
<dbReference type="GO" id="GO:0005737">
    <property type="term" value="C:cytoplasm"/>
    <property type="evidence" value="ECO:0007669"/>
    <property type="project" value="UniProtKB-SubCell"/>
</dbReference>
<comment type="subcellular location">
    <subcellularLocation>
        <location evidence="8">Cytoplasm</location>
    </subcellularLocation>
</comment>
<feature type="binding site" evidence="8">
    <location>
        <position position="31"/>
    </location>
    <ligand>
        <name>AMP</name>
        <dbReference type="ChEBI" id="CHEBI:456215"/>
    </ligand>
</feature>
<dbReference type="NCBIfam" id="TIGR01351">
    <property type="entry name" value="adk"/>
    <property type="match status" value="1"/>
</dbReference>
<keyword evidence="2 8" id="KW-0479">Metal-binding</keyword>
<comment type="caution">
    <text evidence="10">The sequence shown here is derived from an EMBL/GenBank/DDBJ whole genome shotgun (WGS) entry which is preliminary data.</text>
</comment>
<dbReference type="InterPro" id="IPR006259">
    <property type="entry name" value="Adenyl_kin_sub"/>
</dbReference>
<feature type="region of interest" description="LID" evidence="8">
    <location>
        <begin position="126"/>
        <end position="163"/>
    </location>
</feature>
<dbReference type="Pfam" id="PF05191">
    <property type="entry name" value="ADK_lid"/>
    <property type="match status" value="1"/>
</dbReference>
<dbReference type="InterPro" id="IPR008144">
    <property type="entry name" value="Guanylate_kin-like_dom"/>
</dbReference>
<evidence type="ECO:0000313" key="11">
    <source>
        <dbReference type="Proteomes" id="UP000197032"/>
    </source>
</evidence>
<feature type="binding site" evidence="8">
    <location>
        <position position="199"/>
    </location>
    <ligand>
        <name>ATP</name>
        <dbReference type="ChEBI" id="CHEBI:30616"/>
    </ligand>
</feature>
<feature type="binding site" evidence="8">
    <location>
        <begin position="136"/>
        <end position="137"/>
    </location>
    <ligand>
        <name>ATP</name>
        <dbReference type="ChEBI" id="CHEBI:30616"/>
    </ligand>
</feature>
<comment type="function">
    <text evidence="8">Catalyzes the reversible transfer of the terminal phosphate group between ATP and AMP. Plays an important role in cellular energy homeostasis and in adenine nucleotide metabolism.</text>
</comment>
<dbReference type="EC" id="2.7.4.3" evidence="8"/>
<evidence type="ECO:0000256" key="7">
    <source>
        <dbReference type="ARBA" id="ARBA00022840"/>
    </source>
</evidence>
<dbReference type="UniPathway" id="UPA00588">
    <property type="reaction ID" value="UER00649"/>
</dbReference>
<keyword evidence="8" id="KW-0963">Cytoplasm</keyword>
<evidence type="ECO:0000259" key="9">
    <source>
        <dbReference type="PROSITE" id="PS50052"/>
    </source>
</evidence>
<keyword evidence="1 8" id="KW-0808">Transferase</keyword>
<reference evidence="11" key="1">
    <citation type="journal article" date="2017" name="Appl. Environ. Microbiol.">
        <title>Genomic analysis of Calderihabitans maritimus KKC1, a thermophilic hydrogenogenic carboxydotrophic bacterium isolated from marine sediment.</title>
        <authorList>
            <person name="Omae K."/>
            <person name="Yoneda Y."/>
            <person name="Fukuyama Y."/>
            <person name="Yoshida T."/>
            <person name="Sako Y."/>
        </authorList>
    </citation>
    <scope>NUCLEOTIDE SEQUENCE [LARGE SCALE GENOMIC DNA]</scope>
    <source>
        <strain evidence="11">KKC1</strain>
    </source>
</reference>
<evidence type="ECO:0000256" key="6">
    <source>
        <dbReference type="ARBA" id="ARBA00022833"/>
    </source>
</evidence>
<feature type="binding site" evidence="8">
    <location>
        <position position="130"/>
    </location>
    <ligand>
        <name>Zn(2+)</name>
        <dbReference type="ChEBI" id="CHEBI:29105"/>
        <note>structural</note>
    </ligand>
</feature>
<dbReference type="PANTHER" id="PTHR23359">
    <property type="entry name" value="NUCLEOTIDE KINASE"/>
    <property type="match status" value="1"/>
</dbReference>
<keyword evidence="7 8" id="KW-0067">ATP-binding</keyword>
<feature type="binding site" evidence="8">
    <location>
        <position position="133"/>
    </location>
    <ligand>
        <name>Zn(2+)</name>
        <dbReference type="ChEBI" id="CHEBI:29105"/>
        <note>structural</note>
    </ligand>
</feature>
<proteinExistence type="inferred from homology"/>
<evidence type="ECO:0000256" key="8">
    <source>
        <dbReference type="HAMAP-Rule" id="MF_00235"/>
    </source>
</evidence>
<dbReference type="PROSITE" id="PS00113">
    <property type="entry name" value="ADENYLATE_KINASE"/>
    <property type="match status" value="1"/>
</dbReference>
<dbReference type="SUPFAM" id="SSF52540">
    <property type="entry name" value="P-loop containing nucleoside triphosphate hydrolases"/>
    <property type="match status" value="1"/>
</dbReference>
<dbReference type="Proteomes" id="UP000197032">
    <property type="component" value="Unassembled WGS sequence"/>
</dbReference>
<dbReference type="Pfam" id="PF00406">
    <property type="entry name" value="ADK"/>
    <property type="match status" value="1"/>
</dbReference>
<dbReference type="InterPro" id="IPR027417">
    <property type="entry name" value="P-loop_NTPase"/>
</dbReference>
<feature type="binding site" evidence="8">
    <location>
        <position position="160"/>
    </location>
    <ligand>
        <name>AMP</name>
        <dbReference type="ChEBI" id="CHEBI:456215"/>
    </ligand>
</feature>
<dbReference type="OrthoDB" id="9805030at2"/>
<feature type="binding site" evidence="8">
    <location>
        <position position="92"/>
    </location>
    <ligand>
        <name>AMP</name>
        <dbReference type="ChEBI" id="CHEBI:456215"/>
    </ligand>
</feature>
<evidence type="ECO:0000256" key="5">
    <source>
        <dbReference type="ARBA" id="ARBA00022777"/>
    </source>
</evidence>
<dbReference type="PRINTS" id="PR00094">
    <property type="entry name" value="ADENYLTKNASE"/>
</dbReference>
<keyword evidence="11" id="KW-1185">Reference proteome</keyword>
<accession>A0A1Z5HMZ2</accession>
<feature type="region of interest" description="NMP" evidence="8">
    <location>
        <begin position="30"/>
        <end position="59"/>
    </location>
</feature>
<dbReference type="GO" id="GO:0004017">
    <property type="term" value="F:AMP kinase activity"/>
    <property type="evidence" value="ECO:0007669"/>
    <property type="project" value="UniProtKB-UniRule"/>
</dbReference>
<evidence type="ECO:0000256" key="3">
    <source>
        <dbReference type="ARBA" id="ARBA00022727"/>
    </source>
</evidence>
<feature type="binding site" evidence="8">
    <location>
        <begin position="85"/>
        <end position="88"/>
    </location>
    <ligand>
        <name>AMP</name>
        <dbReference type="ChEBI" id="CHEBI:456215"/>
    </ligand>
</feature>
<comment type="pathway">
    <text evidence="8">Purine metabolism; AMP biosynthesis via salvage pathway; AMP from ADP: step 1/1.</text>
</comment>
<dbReference type="NCBIfam" id="NF001380">
    <property type="entry name" value="PRK00279.1-2"/>
    <property type="match status" value="1"/>
</dbReference>
<feature type="binding site" evidence="8">
    <location>
        <begin position="10"/>
        <end position="15"/>
    </location>
    <ligand>
        <name>ATP</name>
        <dbReference type="ChEBI" id="CHEBI:30616"/>
    </ligand>
</feature>
<comment type="subunit">
    <text evidence="8">Monomer.</text>
</comment>
<dbReference type="FunFam" id="3.40.50.300:FF:000106">
    <property type="entry name" value="Adenylate kinase mitochondrial"/>
    <property type="match status" value="1"/>
</dbReference>
<dbReference type="PROSITE" id="PS50052">
    <property type="entry name" value="GUANYLATE_KINASE_2"/>
    <property type="match status" value="1"/>
</dbReference>
<protein>
    <recommendedName>
        <fullName evidence="8">Adenylate kinase</fullName>
        <shortName evidence="8">AK</shortName>
        <ecNumber evidence="8">2.7.4.3</ecNumber>
    </recommendedName>
    <alternativeName>
        <fullName evidence="8">ATP-AMP transphosphorylase</fullName>
    </alternativeName>
    <alternativeName>
        <fullName evidence="8">ATP:AMP phosphotransferase</fullName>
    </alternativeName>
    <alternativeName>
        <fullName evidence="8">Adenylate monophosphate kinase</fullName>
    </alternativeName>
</protein>
<dbReference type="GO" id="GO:0044209">
    <property type="term" value="P:AMP salvage"/>
    <property type="evidence" value="ECO:0007669"/>
    <property type="project" value="UniProtKB-UniRule"/>
</dbReference>
<dbReference type="InterPro" id="IPR007862">
    <property type="entry name" value="Adenylate_kinase_lid-dom"/>
</dbReference>
<evidence type="ECO:0000256" key="2">
    <source>
        <dbReference type="ARBA" id="ARBA00022723"/>
    </source>
</evidence>
<dbReference type="RefSeq" id="WP_088552504.1">
    <property type="nucleotide sequence ID" value="NZ_BDGJ01000001.1"/>
</dbReference>
<dbReference type="NCBIfam" id="NF001381">
    <property type="entry name" value="PRK00279.1-3"/>
    <property type="match status" value="1"/>
</dbReference>
<name>A0A1Z5HMZ2_9FIRM</name>
<comment type="catalytic activity">
    <reaction evidence="8">
        <text>AMP + ATP = 2 ADP</text>
        <dbReference type="Rhea" id="RHEA:12973"/>
        <dbReference type="ChEBI" id="CHEBI:30616"/>
        <dbReference type="ChEBI" id="CHEBI:456215"/>
        <dbReference type="ChEBI" id="CHEBI:456216"/>
        <dbReference type="EC" id="2.7.4.3"/>
    </reaction>
</comment>
<keyword evidence="5 8" id="KW-0418">Kinase</keyword>
<feature type="binding site" evidence="8">
    <location>
        <position position="150"/>
    </location>
    <ligand>
        <name>Zn(2+)</name>
        <dbReference type="ChEBI" id="CHEBI:29105"/>
        <note>structural</note>
    </ligand>
</feature>
<comment type="domain">
    <text evidence="8">Consists of three domains, a large central CORE domain and two small peripheral domains, NMPbind and LID, which undergo movements during catalysis. The LID domain closes over the site of phosphoryl transfer upon ATP binding. Assembling and dissambling the active center during each catalytic cycle provides an effective means to prevent ATP hydrolysis. Some bacteria have evolved a zinc-coordinating structure that stabilizes the LID domain.</text>
</comment>
<dbReference type="AlphaFoldDB" id="A0A1Z5HMZ2"/>
<dbReference type="InterPro" id="IPR000850">
    <property type="entry name" value="Adenylat/UMP-CMP_kin"/>
</dbReference>
<organism evidence="10 11">
    <name type="scientific">Calderihabitans maritimus</name>
    <dbReference type="NCBI Taxonomy" id="1246530"/>
    <lineage>
        <taxon>Bacteria</taxon>
        <taxon>Bacillati</taxon>
        <taxon>Bacillota</taxon>
        <taxon>Clostridia</taxon>
        <taxon>Neomoorellales</taxon>
        <taxon>Calderihabitantaceae</taxon>
        <taxon>Calderihabitans</taxon>
    </lineage>
</organism>
<evidence type="ECO:0000313" key="10">
    <source>
        <dbReference type="EMBL" id="GAW90889.1"/>
    </source>
</evidence>
<keyword evidence="4 8" id="KW-0547">Nucleotide-binding</keyword>
<keyword evidence="6 8" id="KW-0862">Zinc</keyword>
<dbReference type="GO" id="GO:0005524">
    <property type="term" value="F:ATP binding"/>
    <property type="evidence" value="ECO:0007669"/>
    <property type="project" value="UniProtKB-UniRule"/>
</dbReference>
<feature type="binding site" evidence="8">
    <location>
        <position position="171"/>
    </location>
    <ligand>
        <name>AMP</name>
        <dbReference type="ChEBI" id="CHEBI:456215"/>
    </ligand>
</feature>
<sequence length="217" mass="24056">MRLLLMGPPGAGKGTQAEGLIEKLKVPHISTGDMFRKAIKEGTELGRKAKEYMDAGQLVPDEVTVGIVKERLQEPDCQQGFLLDGFPRTVAQAEALDKILSELDMNLDAVINIEVPREKLIERLTGRRVCRNCGATYHVIFNPPSEPGKCDNCGGELYQRSDDTEETVANRLDVYKKQTEPLIAFYEGKGLLKRINGDQSIEKVLVDIGEALGRDWA</sequence>
<feature type="domain" description="Guanylate kinase-like" evidence="9">
    <location>
        <begin position="1"/>
        <end position="213"/>
    </location>
</feature>
<keyword evidence="3 8" id="KW-0545">Nucleotide biosynthesis</keyword>
<gene>
    <name evidence="8" type="primary">adk</name>
    <name evidence="10" type="ORF">KKC1_00510</name>
</gene>
<dbReference type="Gene3D" id="3.40.50.300">
    <property type="entry name" value="P-loop containing nucleotide triphosphate hydrolases"/>
    <property type="match status" value="1"/>
</dbReference>
<feature type="binding site" evidence="8">
    <location>
        <position position="127"/>
    </location>
    <ligand>
        <name>ATP</name>
        <dbReference type="ChEBI" id="CHEBI:30616"/>
    </ligand>
</feature>